<gene>
    <name evidence="1" type="ORF">ACFQ07_23525</name>
</gene>
<dbReference type="PROSITE" id="PS51257">
    <property type="entry name" value="PROKAR_LIPOPROTEIN"/>
    <property type="match status" value="1"/>
</dbReference>
<comment type="caution">
    <text evidence="1">The sequence shown here is derived from an EMBL/GenBank/DDBJ whole genome shotgun (WGS) entry which is preliminary data.</text>
</comment>
<keyword evidence="2" id="KW-1185">Reference proteome</keyword>
<accession>A0ABW3CL39</accession>
<protein>
    <recommendedName>
        <fullName evidence="3">Lipoprotein</fullName>
    </recommendedName>
</protein>
<reference evidence="2" key="1">
    <citation type="journal article" date="2019" name="Int. J. Syst. Evol. Microbiol.">
        <title>The Global Catalogue of Microorganisms (GCM) 10K type strain sequencing project: providing services to taxonomists for standard genome sequencing and annotation.</title>
        <authorList>
            <consortium name="The Broad Institute Genomics Platform"/>
            <consortium name="The Broad Institute Genome Sequencing Center for Infectious Disease"/>
            <person name="Wu L."/>
            <person name="Ma J."/>
        </authorList>
    </citation>
    <scope>NUCLEOTIDE SEQUENCE [LARGE SCALE GENOMIC DNA]</scope>
    <source>
        <strain evidence="2">JCM 31696</strain>
    </source>
</reference>
<organism evidence="1 2">
    <name type="scientific">Actinomadura adrarensis</name>
    <dbReference type="NCBI Taxonomy" id="1819600"/>
    <lineage>
        <taxon>Bacteria</taxon>
        <taxon>Bacillati</taxon>
        <taxon>Actinomycetota</taxon>
        <taxon>Actinomycetes</taxon>
        <taxon>Streptosporangiales</taxon>
        <taxon>Thermomonosporaceae</taxon>
        <taxon>Actinomadura</taxon>
    </lineage>
</organism>
<dbReference type="EMBL" id="JBHTIR010003451">
    <property type="protein sequence ID" value="MFD0855230.1"/>
    <property type="molecule type" value="Genomic_DNA"/>
</dbReference>
<evidence type="ECO:0000313" key="1">
    <source>
        <dbReference type="EMBL" id="MFD0855230.1"/>
    </source>
</evidence>
<name>A0ABW3CL39_9ACTN</name>
<evidence type="ECO:0000313" key="2">
    <source>
        <dbReference type="Proteomes" id="UP001597083"/>
    </source>
</evidence>
<dbReference type="Proteomes" id="UP001597083">
    <property type="component" value="Unassembled WGS sequence"/>
</dbReference>
<evidence type="ECO:0008006" key="3">
    <source>
        <dbReference type="Google" id="ProtNLM"/>
    </source>
</evidence>
<sequence length="154" mass="16803">MRLFDLVGSTSRIVALGALSAVVGCGVFGGEQVCTLEAIPTGVVLYVDPPRAERARMAWIEHCQARRCESGTVRLDDHGDGKRGFVLFPGSERRPTDVRVLLRSSSGEQVLSRDTVATPRWVSPLDEPRCPKGGPQIRLAVTEKGRLDTAFDRD</sequence>
<proteinExistence type="predicted"/>